<feature type="domain" description="HTH lysR-type" evidence="5">
    <location>
        <begin position="12"/>
        <end position="69"/>
    </location>
</feature>
<dbReference type="RefSeq" id="WP_116689114.1">
    <property type="nucleotide sequence ID" value="NZ_CAWNYD010000016.1"/>
</dbReference>
<dbReference type="Proteomes" id="UP000244906">
    <property type="component" value="Unassembled WGS sequence"/>
</dbReference>
<dbReference type="SUPFAM" id="SSF53850">
    <property type="entry name" value="Periplasmic binding protein-like II"/>
    <property type="match status" value="1"/>
</dbReference>
<evidence type="ECO:0000256" key="3">
    <source>
        <dbReference type="ARBA" id="ARBA00023125"/>
    </source>
</evidence>
<keyword evidence="7" id="KW-1185">Reference proteome</keyword>
<gene>
    <name evidence="6" type="ORF">DC094_21155</name>
</gene>
<evidence type="ECO:0000256" key="1">
    <source>
        <dbReference type="ARBA" id="ARBA00009437"/>
    </source>
</evidence>
<dbReference type="InterPro" id="IPR036390">
    <property type="entry name" value="WH_DNA-bd_sf"/>
</dbReference>
<dbReference type="Gene3D" id="3.40.190.290">
    <property type="match status" value="1"/>
</dbReference>
<name>A0A2V1GWC8_9GAMM</name>
<keyword evidence="3" id="KW-0238">DNA-binding</keyword>
<dbReference type="SUPFAM" id="SSF46785">
    <property type="entry name" value="Winged helix' DNA-binding domain"/>
    <property type="match status" value="1"/>
</dbReference>
<comment type="caution">
    <text evidence="6">The sequence shown here is derived from an EMBL/GenBank/DDBJ whole genome shotgun (WGS) entry which is preliminary data.</text>
</comment>
<dbReference type="Pfam" id="PF03466">
    <property type="entry name" value="LysR_substrate"/>
    <property type="match status" value="1"/>
</dbReference>
<evidence type="ECO:0000313" key="7">
    <source>
        <dbReference type="Proteomes" id="UP000244906"/>
    </source>
</evidence>
<organism evidence="6 7">
    <name type="scientific">Pelagibaculum spongiae</name>
    <dbReference type="NCBI Taxonomy" id="2080658"/>
    <lineage>
        <taxon>Bacteria</taxon>
        <taxon>Pseudomonadati</taxon>
        <taxon>Pseudomonadota</taxon>
        <taxon>Gammaproteobacteria</taxon>
        <taxon>Oceanospirillales</taxon>
        <taxon>Pelagibaculum</taxon>
    </lineage>
</organism>
<keyword evidence="2" id="KW-0805">Transcription regulation</keyword>
<proteinExistence type="inferred from homology"/>
<dbReference type="PROSITE" id="PS50931">
    <property type="entry name" value="HTH_LYSR"/>
    <property type="match status" value="1"/>
</dbReference>
<dbReference type="OrthoDB" id="6988449at2"/>
<evidence type="ECO:0000259" key="5">
    <source>
        <dbReference type="PROSITE" id="PS50931"/>
    </source>
</evidence>
<evidence type="ECO:0000256" key="4">
    <source>
        <dbReference type="ARBA" id="ARBA00023163"/>
    </source>
</evidence>
<dbReference type="EMBL" id="QDDL01000016">
    <property type="protein sequence ID" value="PVZ63419.1"/>
    <property type="molecule type" value="Genomic_DNA"/>
</dbReference>
<comment type="similarity">
    <text evidence="1">Belongs to the LysR transcriptional regulatory family.</text>
</comment>
<dbReference type="GO" id="GO:0003700">
    <property type="term" value="F:DNA-binding transcription factor activity"/>
    <property type="evidence" value="ECO:0007669"/>
    <property type="project" value="InterPro"/>
</dbReference>
<reference evidence="6 7" key="1">
    <citation type="submission" date="2018-04" db="EMBL/GenBank/DDBJ databases">
        <title>Thalassorhabdus spongiae gen. nov., sp. nov., isolated from a marine sponge in South-West Iceland.</title>
        <authorList>
            <person name="Knobloch S."/>
            <person name="Daussin A."/>
            <person name="Johannsson R."/>
            <person name="Marteinsson V.T."/>
        </authorList>
    </citation>
    <scope>NUCLEOTIDE SEQUENCE [LARGE SCALE GENOMIC DNA]</scope>
    <source>
        <strain evidence="6 7">Hp12</strain>
    </source>
</reference>
<evidence type="ECO:0000313" key="6">
    <source>
        <dbReference type="EMBL" id="PVZ63419.1"/>
    </source>
</evidence>
<dbReference type="PANTHER" id="PTHR30126">
    <property type="entry name" value="HTH-TYPE TRANSCRIPTIONAL REGULATOR"/>
    <property type="match status" value="1"/>
</dbReference>
<dbReference type="InterPro" id="IPR000847">
    <property type="entry name" value="LysR_HTH_N"/>
</dbReference>
<sequence length="313" mass="34593">MASQQIKPSAKVTLEQWQALIAVVEQGGYAAAAEYLRKSQSSISYSVQKLESNLGLRLFKLQGRKSVLTERGKLIYHSACQLLQQSQQIESLAQQFSKGVESDIKIAYDALFPTWMILDAVANFQKSYPLTRVELRETVLSGTTEAMLDSQYQIAIGAILTPGIIGDPIIDVEFLAVASPEHPLHQLKRTIDEVDLRQHCQLVISDSGKQNRDGGWLGSPKRLTVSHPTASIYAACKGIGFAWLPIEKIRPELVSGQLKTLPLKQGRARKVPLYMVHSHHGYSGPATNHMIDMIRQQIAAHQPLDCSGQTDSP</sequence>
<dbReference type="InterPro" id="IPR005119">
    <property type="entry name" value="LysR_subst-bd"/>
</dbReference>
<dbReference type="AlphaFoldDB" id="A0A2V1GWC8"/>
<dbReference type="Gene3D" id="1.10.10.10">
    <property type="entry name" value="Winged helix-like DNA-binding domain superfamily/Winged helix DNA-binding domain"/>
    <property type="match status" value="1"/>
</dbReference>
<accession>A0A2V1GWC8</accession>
<evidence type="ECO:0000256" key="2">
    <source>
        <dbReference type="ARBA" id="ARBA00023015"/>
    </source>
</evidence>
<keyword evidence="4" id="KW-0804">Transcription</keyword>
<dbReference type="GO" id="GO:0000976">
    <property type="term" value="F:transcription cis-regulatory region binding"/>
    <property type="evidence" value="ECO:0007669"/>
    <property type="project" value="TreeGrafter"/>
</dbReference>
<dbReference type="InterPro" id="IPR036388">
    <property type="entry name" value="WH-like_DNA-bd_sf"/>
</dbReference>
<protein>
    <submittedName>
        <fullName evidence="6">LysR family transcriptional regulator</fullName>
    </submittedName>
</protein>
<dbReference type="Pfam" id="PF00126">
    <property type="entry name" value="HTH_1"/>
    <property type="match status" value="1"/>
</dbReference>
<dbReference type="PANTHER" id="PTHR30126:SF88">
    <property type="entry name" value="TRANSCRIPTIONAL REGULATOR-RELATED"/>
    <property type="match status" value="1"/>
</dbReference>